<evidence type="ECO:0000256" key="7">
    <source>
        <dbReference type="ARBA" id="ARBA00023062"/>
    </source>
</evidence>
<feature type="binding site" evidence="10">
    <location>
        <position position="124"/>
    </location>
    <ligand>
        <name>FAD</name>
        <dbReference type="ChEBI" id="CHEBI:57692"/>
    </ligand>
</feature>
<keyword evidence="5 10" id="KW-0274">FAD</keyword>
<evidence type="ECO:0000256" key="8">
    <source>
        <dbReference type="ARBA" id="ARBA00048779"/>
    </source>
</evidence>
<name>A0A5K8AEJ0_9BACT</name>
<accession>A0A5K8AEJ0</accession>
<dbReference type="UniPathway" id="UPA00261">
    <property type="reaction ID" value="UER00373"/>
</dbReference>
<dbReference type="PIRSF" id="PIRSF000196">
    <property type="entry name" value="Pro_dehydrog"/>
    <property type="match status" value="1"/>
</dbReference>
<dbReference type="Pfam" id="PF01619">
    <property type="entry name" value="Pro_dh"/>
    <property type="match status" value="1"/>
</dbReference>
<dbReference type="InterPro" id="IPR015659">
    <property type="entry name" value="Proline_oxidase"/>
</dbReference>
<protein>
    <recommendedName>
        <fullName evidence="2">proline dehydrogenase</fullName>
        <ecNumber evidence="2">1.5.5.2</ecNumber>
    </recommendedName>
</protein>
<evidence type="ECO:0000256" key="9">
    <source>
        <dbReference type="PIRSR" id="PIRSR000196-1"/>
    </source>
</evidence>
<keyword evidence="6" id="KW-0560">Oxidoreductase</keyword>
<feature type="binding site" evidence="9">
    <location>
        <position position="283"/>
    </location>
    <ligand>
        <name>substrate</name>
    </ligand>
</feature>
<keyword evidence="13" id="KW-1185">Reference proteome</keyword>
<dbReference type="EC" id="1.5.5.2" evidence="2"/>
<dbReference type="RefSeq" id="WP_155312021.1">
    <property type="nucleotide sequence ID" value="NZ_AP021879.1"/>
</dbReference>
<evidence type="ECO:0000256" key="1">
    <source>
        <dbReference type="ARBA" id="ARBA00004739"/>
    </source>
</evidence>
<evidence type="ECO:0000256" key="2">
    <source>
        <dbReference type="ARBA" id="ARBA00012695"/>
    </source>
</evidence>
<dbReference type="InterPro" id="IPR002872">
    <property type="entry name" value="Proline_DH_dom"/>
</dbReference>
<evidence type="ECO:0000256" key="3">
    <source>
        <dbReference type="ARBA" id="ARBA00022630"/>
    </source>
</evidence>
<feature type="binding site" evidence="10">
    <location>
        <begin position="221"/>
        <end position="222"/>
    </location>
    <ligand>
        <name>FAD</name>
        <dbReference type="ChEBI" id="CHEBI:57692"/>
    </ligand>
</feature>
<keyword evidence="4 10" id="KW-0547">Nucleotide-binding</keyword>
<dbReference type="Proteomes" id="UP000422108">
    <property type="component" value="Chromosome"/>
</dbReference>
<evidence type="ECO:0000256" key="10">
    <source>
        <dbReference type="PIRSR" id="PIRSR000196-2"/>
    </source>
</evidence>
<gene>
    <name evidence="12" type="primary">putA_2</name>
    <name evidence="12" type="ORF">DSCOOX_42250</name>
</gene>
<dbReference type="GO" id="GO:0004657">
    <property type="term" value="F:proline dehydrogenase activity"/>
    <property type="evidence" value="ECO:0007669"/>
    <property type="project" value="UniProtKB-EC"/>
</dbReference>
<keyword evidence="7" id="KW-0642">Proline metabolism</keyword>
<organism evidence="12 13">
    <name type="scientific">Desulfosarcina ovata subsp. ovata</name>
    <dbReference type="NCBI Taxonomy" id="2752305"/>
    <lineage>
        <taxon>Bacteria</taxon>
        <taxon>Pseudomonadati</taxon>
        <taxon>Thermodesulfobacteriota</taxon>
        <taxon>Desulfobacteria</taxon>
        <taxon>Desulfobacterales</taxon>
        <taxon>Desulfosarcinaceae</taxon>
        <taxon>Desulfosarcina</taxon>
    </lineage>
</organism>
<dbReference type="Gene3D" id="3.20.20.220">
    <property type="match status" value="1"/>
</dbReference>
<comment type="catalytic activity">
    <reaction evidence="8">
        <text>L-proline + a quinone = (S)-1-pyrroline-5-carboxylate + a quinol + H(+)</text>
        <dbReference type="Rhea" id="RHEA:23784"/>
        <dbReference type="ChEBI" id="CHEBI:15378"/>
        <dbReference type="ChEBI" id="CHEBI:17388"/>
        <dbReference type="ChEBI" id="CHEBI:24646"/>
        <dbReference type="ChEBI" id="CHEBI:60039"/>
        <dbReference type="ChEBI" id="CHEBI:132124"/>
        <dbReference type="EC" id="1.5.5.2"/>
    </reaction>
</comment>
<evidence type="ECO:0000313" key="13">
    <source>
        <dbReference type="Proteomes" id="UP000422108"/>
    </source>
</evidence>
<dbReference type="PANTHER" id="PTHR13914">
    <property type="entry name" value="PROLINE OXIDASE"/>
    <property type="match status" value="1"/>
</dbReference>
<evidence type="ECO:0000256" key="5">
    <source>
        <dbReference type="ARBA" id="ARBA00022827"/>
    </source>
</evidence>
<dbReference type="SUPFAM" id="SSF51730">
    <property type="entry name" value="FAD-linked oxidoreductase"/>
    <property type="match status" value="1"/>
</dbReference>
<comment type="pathway">
    <text evidence="1">Amino-acid degradation; L-proline degradation into L-glutamate; L-glutamate from L-proline: step 1/2.</text>
</comment>
<keyword evidence="3" id="KW-0285">Flavoprotein</keyword>
<dbReference type="InterPro" id="IPR008219">
    <property type="entry name" value="PRODH_bac_arc"/>
</dbReference>
<dbReference type="GO" id="GO:0000166">
    <property type="term" value="F:nucleotide binding"/>
    <property type="evidence" value="ECO:0007669"/>
    <property type="project" value="UniProtKB-KW"/>
</dbReference>
<evidence type="ECO:0000313" key="12">
    <source>
        <dbReference type="EMBL" id="BBO91045.1"/>
    </source>
</evidence>
<evidence type="ECO:0000259" key="11">
    <source>
        <dbReference type="Pfam" id="PF01619"/>
    </source>
</evidence>
<comment type="cofactor">
    <cofactor evidence="10">
        <name>FAD</name>
        <dbReference type="ChEBI" id="CHEBI:57692"/>
    </cofactor>
    <text evidence="10">Binds 1 FAD per subunit.</text>
</comment>
<feature type="binding site" evidence="9">
    <location>
        <position position="284"/>
    </location>
    <ligand>
        <name>substrate</name>
    </ligand>
</feature>
<feature type="binding site" evidence="9">
    <location>
        <position position="89"/>
    </location>
    <ligand>
        <name>substrate</name>
    </ligand>
</feature>
<reference evidence="12 13" key="1">
    <citation type="submission" date="2019-11" db="EMBL/GenBank/DDBJ databases">
        <title>Comparative genomics of hydrocarbon-degrading Desulfosarcina strains.</title>
        <authorList>
            <person name="Watanabe M."/>
            <person name="Kojima H."/>
            <person name="Fukui M."/>
        </authorList>
    </citation>
    <scope>NUCLEOTIDE SEQUENCE [LARGE SCALE GENOMIC DNA]</scope>
    <source>
        <strain evidence="13">oXyS1</strain>
    </source>
</reference>
<feature type="domain" description="Proline dehydrogenase" evidence="11">
    <location>
        <begin position="35"/>
        <end position="292"/>
    </location>
</feature>
<dbReference type="EMBL" id="AP021879">
    <property type="protein sequence ID" value="BBO91045.1"/>
    <property type="molecule type" value="Genomic_DNA"/>
</dbReference>
<evidence type="ECO:0000256" key="4">
    <source>
        <dbReference type="ARBA" id="ARBA00022741"/>
    </source>
</evidence>
<proteinExistence type="predicted"/>
<dbReference type="GO" id="GO:0010133">
    <property type="term" value="P:L-proline catabolic process to L-glutamate"/>
    <property type="evidence" value="ECO:0007669"/>
    <property type="project" value="UniProtKB-UniPathway"/>
</dbReference>
<sequence length="303" mass="34675">MFNRFIAATLPLMPQRVVWLFSRSYIAGDNLEAAMAACRALNALGAKTTIDILGEFIQDIQAAEKNRDEYLALIDTAQQSGIDGNYSVKPTMFGLLIDAEACYRHIHDIVAKAAGYGNFIRIDMEDSACVDREIDLFRRLHAEYPCHVGLAVQAYLRRSRADLDSLVDLHTPATPLNLRLCKGIYAEPWRVAFQRHDEINDHFLEDLEFMFQNGIYPGIATHDRDLIDGAHSLIDTYQVPTDRYEFQMLYGVTPELRRTIIEAGHTMRVYVPYGRHWFGYATRRLKENPKLVSSIVHSMLFNR</sequence>
<evidence type="ECO:0000256" key="6">
    <source>
        <dbReference type="ARBA" id="ARBA00023002"/>
    </source>
</evidence>
<dbReference type="PANTHER" id="PTHR13914:SF0">
    <property type="entry name" value="PROLINE DEHYDROGENASE 1, MITOCHONDRIAL"/>
    <property type="match status" value="1"/>
</dbReference>
<feature type="binding site" evidence="10">
    <location>
        <position position="153"/>
    </location>
    <ligand>
        <name>FAD</name>
        <dbReference type="ChEBI" id="CHEBI:57692"/>
    </ligand>
</feature>
<dbReference type="AlphaFoldDB" id="A0A5K8AEJ0"/>
<dbReference type="InterPro" id="IPR029041">
    <property type="entry name" value="FAD-linked_oxidoreductase-like"/>
</dbReference>